<feature type="transmembrane region" description="Helical" evidence="1">
    <location>
        <begin position="198"/>
        <end position="216"/>
    </location>
</feature>
<dbReference type="EMBL" id="MPUH01000169">
    <property type="protein sequence ID" value="OMJ87749.1"/>
    <property type="molecule type" value="Genomic_DNA"/>
</dbReference>
<keyword evidence="1" id="KW-1133">Transmembrane helix</keyword>
<keyword evidence="1" id="KW-0812">Transmembrane</keyword>
<proteinExistence type="predicted"/>
<feature type="transmembrane region" description="Helical" evidence="1">
    <location>
        <begin position="109"/>
        <end position="133"/>
    </location>
</feature>
<feature type="transmembrane region" description="Helical" evidence="1">
    <location>
        <begin position="15"/>
        <end position="34"/>
    </location>
</feature>
<reference evidence="2 3" key="1">
    <citation type="submission" date="2016-11" db="EMBL/GenBank/DDBJ databases">
        <title>The macronuclear genome of Stentor coeruleus: a giant cell with tiny introns.</title>
        <authorList>
            <person name="Slabodnick M."/>
            <person name="Ruby J.G."/>
            <person name="Reiff S.B."/>
            <person name="Swart E.C."/>
            <person name="Gosai S."/>
            <person name="Prabakaran S."/>
            <person name="Witkowska E."/>
            <person name="Larue G.E."/>
            <person name="Fisher S."/>
            <person name="Freeman R.M."/>
            <person name="Gunawardena J."/>
            <person name="Chu W."/>
            <person name="Stover N.A."/>
            <person name="Gregory B.D."/>
            <person name="Nowacki M."/>
            <person name="Derisi J."/>
            <person name="Roy S.W."/>
            <person name="Marshall W.F."/>
            <person name="Sood P."/>
        </authorList>
    </citation>
    <scope>NUCLEOTIDE SEQUENCE [LARGE SCALE GENOMIC DNA]</scope>
    <source>
        <strain evidence="2">WM001</strain>
    </source>
</reference>
<keyword evidence="3" id="KW-1185">Reference proteome</keyword>
<dbReference type="OrthoDB" id="325073at2759"/>
<keyword evidence="1" id="KW-0472">Membrane</keyword>
<organism evidence="2 3">
    <name type="scientific">Stentor coeruleus</name>
    <dbReference type="NCBI Taxonomy" id="5963"/>
    <lineage>
        <taxon>Eukaryota</taxon>
        <taxon>Sar</taxon>
        <taxon>Alveolata</taxon>
        <taxon>Ciliophora</taxon>
        <taxon>Postciliodesmatophora</taxon>
        <taxon>Heterotrichea</taxon>
        <taxon>Heterotrichida</taxon>
        <taxon>Stentoridae</taxon>
        <taxon>Stentor</taxon>
    </lineage>
</organism>
<gene>
    <name evidence="2" type="ORF">SteCoe_10496</name>
</gene>
<evidence type="ECO:0000256" key="1">
    <source>
        <dbReference type="SAM" id="Phobius"/>
    </source>
</evidence>
<sequence length="295" mass="32882">MENQIKIWKFTYRTWWYIFYCLQGLLAILIVGMLSSPRWIYSNSEFTVNTTIYDPSTNRIFETVRFKGGLIRCKSGCTDSFGNLSSDWCAYYDDLDEQDVESLCKMFTVLYLGGAICVLFEIIGLIAIIVWFSSMVCYMGKIKSIMVSFCCSVCVCISHYIAIIVWLGITGATYNDDCSEIPKDGERVPLCASDGPSLGLFLLLFIPVVVGLYMFIGCKIKMSHGFDGFGGKLEPVIVETVSNANGPFVEMSMGVNKNYGNSFVATNNTVPDAKIKNISHDISGFDKESGHSLKK</sequence>
<evidence type="ECO:0000313" key="3">
    <source>
        <dbReference type="Proteomes" id="UP000187209"/>
    </source>
</evidence>
<feature type="transmembrane region" description="Helical" evidence="1">
    <location>
        <begin position="145"/>
        <end position="169"/>
    </location>
</feature>
<protein>
    <submittedName>
        <fullName evidence="2">Uncharacterized protein</fullName>
    </submittedName>
</protein>
<accession>A0A1R2CFF5</accession>
<comment type="caution">
    <text evidence="2">The sequence shown here is derived from an EMBL/GenBank/DDBJ whole genome shotgun (WGS) entry which is preliminary data.</text>
</comment>
<dbReference type="Proteomes" id="UP000187209">
    <property type="component" value="Unassembled WGS sequence"/>
</dbReference>
<dbReference type="AlphaFoldDB" id="A0A1R2CFF5"/>
<name>A0A1R2CFF5_9CILI</name>
<evidence type="ECO:0000313" key="2">
    <source>
        <dbReference type="EMBL" id="OMJ87749.1"/>
    </source>
</evidence>